<keyword evidence="1" id="KW-0547">Nucleotide-binding</keyword>
<dbReference type="SMART" id="SM00487">
    <property type="entry name" value="DEXDc"/>
    <property type="match status" value="1"/>
</dbReference>
<evidence type="ECO:0000259" key="5">
    <source>
        <dbReference type="PROSITE" id="PS51192"/>
    </source>
</evidence>
<evidence type="ECO:0000313" key="7">
    <source>
        <dbReference type="EMBL" id="PVE55373.1"/>
    </source>
</evidence>
<dbReference type="Pfam" id="PF00270">
    <property type="entry name" value="DEAD"/>
    <property type="match status" value="1"/>
</dbReference>
<proteinExistence type="predicted"/>
<gene>
    <name evidence="7" type="ORF">DC430_09275</name>
</gene>
<dbReference type="SUPFAM" id="SSF52540">
    <property type="entry name" value="P-loop containing nucleoside triphosphate hydrolases"/>
    <property type="match status" value="1"/>
</dbReference>
<keyword evidence="2" id="KW-0378">Hydrolase</keyword>
<dbReference type="InterPro" id="IPR014001">
    <property type="entry name" value="Helicase_ATP-bd"/>
</dbReference>
<evidence type="ECO:0000256" key="1">
    <source>
        <dbReference type="ARBA" id="ARBA00022741"/>
    </source>
</evidence>
<name>A0AA92C4M7_RHIRH</name>
<dbReference type="GO" id="GO:0005524">
    <property type="term" value="F:ATP binding"/>
    <property type="evidence" value="ECO:0007669"/>
    <property type="project" value="UniProtKB-KW"/>
</dbReference>
<dbReference type="GO" id="GO:0003676">
    <property type="term" value="F:nucleic acid binding"/>
    <property type="evidence" value="ECO:0007669"/>
    <property type="project" value="InterPro"/>
</dbReference>
<dbReference type="Gene3D" id="3.40.50.300">
    <property type="entry name" value="P-loop containing nucleotide triphosphate hydrolases"/>
    <property type="match status" value="2"/>
</dbReference>
<sequence length="1091" mass="119513">MQKRWCKPMYDAETASLIRQTPELDGLDRDRLPEQLSEAFAKIAAARMRLRNGTAVDEDVIELISEMQRLALTNEGLVASAPNRHDRSAAAFVAGSAHQLCFNAQSIRGDLEARSYLEERSISPDVAAMLLFLIAEATADATEVALRPVEEDARPVERELLRSLKALARGELSSIISNDIISREVVTGNDAQAASSALYYTLLIGVRLLAAELLAEDGEPGRAVETFKQVQNLSAPVVSKDGPVWTRSDLGAFSGPFHLASLLIATASDLAESAVTAVPPPTGVPADKWLRAMQKMAGARPFLWRNHREAIAEGYLEPAVSSAVSFPTGAGKSTLSELKINVTLLLNRKVVFLAPTNALVGQTTSALKKTFKGAKVGRDQVDQFGFGDSDEELPEIFVMTPESCLAYMSMDPTVFEEVGLLIFDECHLLHADDGGRRALDAMLCVLNFASLVPAADFLLLSAMMKNTAEIAGWIREVTGRDCLALSLSWKPTRQLRGCIVYPKEDIDTFSVSLRRARKAAKTKAPSTEDKAGLVTSPLALFGLKQTWSTRETTDYSLTPLLSDNVTLSASAKTWLPTPNAGVVSSRIAAAAASSGIKTLIFFQTIPNAVATKNRFLGDLGDKKIPLTEDEKRWFKISSDELGGSVHSFLDIANNELLSSAVIHHGLLLAEERNLCESLFRRSDGASIMAATPTVAQGMNFPSELVIIAEDSRFDADANKREILEAQELLNAAGRAGRAGQNANGIVLVIPGKVVEIDMDDAKIGNHWTALQKVFGQSDQCLVIDDPLQSILDRIHTGVGGIEELQRYALGRLSAGGLEPSLKKSLAVYRARKQGKEKWIAKRLESAVAYYANQTPEEEAEVDAHQLSSMLGIPLEVVQRLSVDLTDKTLTANASIKDWRRWMFDWMEGNPDLFDQIFRKSTIDEFFDTKFAAIDDSKLRAAKALPILRDLTRLWMKGATLRKLQLAMGTKENKLKTCIDARRFALRVVPELSYLFGLPALLLQRNQIRSDQDEVELPAAVSRLGTCVRMGFRSTEAAALSSRQPSLSRREVRKRYERIGQYVEAGKAGEPWSAVLSRVETAVVKQLMASRT</sequence>
<dbReference type="PANTHER" id="PTHR47961:SF6">
    <property type="entry name" value="DNA-DIRECTED DNA POLYMERASE"/>
    <property type="match status" value="1"/>
</dbReference>
<evidence type="ECO:0000256" key="4">
    <source>
        <dbReference type="ARBA" id="ARBA00022840"/>
    </source>
</evidence>
<protein>
    <submittedName>
        <fullName evidence="7">Helicase</fullName>
    </submittedName>
</protein>
<evidence type="ECO:0000256" key="3">
    <source>
        <dbReference type="ARBA" id="ARBA00022806"/>
    </source>
</evidence>
<keyword evidence="4" id="KW-0067">ATP-binding</keyword>
<dbReference type="AlphaFoldDB" id="A0AA92C4M7"/>
<reference evidence="7 8" key="1">
    <citation type="submission" date="2018-04" db="EMBL/GenBank/DDBJ databases">
        <authorList>
            <person name="Hagen T."/>
        </authorList>
    </citation>
    <scope>NUCLEOTIDE SEQUENCE [LARGE SCALE GENOMIC DNA]</scope>
    <source>
        <strain evidence="7 8">TPD7009</strain>
    </source>
</reference>
<evidence type="ECO:0000256" key="2">
    <source>
        <dbReference type="ARBA" id="ARBA00022801"/>
    </source>
</evidence>
<dbReference type="InterPro" id="IPR027417">
    <property type="entry name" value="P-loop_NTPase"/>
</dbReference>
<organism evidence="7 8">
    <name type="scientific">Rhizobium rhizogenes</name>
    <name type="common">Agrobacterium rhizogenes</name>
    <dbReference type="NCBI Taxonomy" id="359"/>
    <lineage>
        <taxon>Bacteria</taxon>
        <taxon>Pseudomonadati</taxon>
        <taxon>Pseudomonadota</taxon>
        <taxon>Alphaproteobacteria</taxon>
        <taxon>Hyphomicrobiales</taxon>
        <taxon>Rhizobiaceae</taxon>
        <taxon>Rhizobium/Agrobacterium group</taxon>
        <taxon>Rhizobium</taxon>
    </lineage>
</organism>
<dbReference type="InterPro" id="IPR011545">
    <property type="entry name" value="DEAD/DEAH_box_helicase_dom"/>
</dbReference>
<dbReference type="PANTHER" id="PTHR47961">
    <property type="entry name" value="DNA POLYMERASE THETA, PUTATIVE (AFU_ORTHOLOGUE AFUA_1G05260)-RELATED"/>
    <property type="match status" value="1"/>
</dbReference>
<evidence type="ECO:0000259" key="6">
    <source>
        <dbReference type="PROSITE" id="PS51194"/>
    </source>
</evidence>
<feature type="domain" description="Helicase C-terminal" evidence="6">
    <location>
        <begin position="619"/>
        <end position="791"/>
    </location>
</feature>
<feature type="domain" description="Helicase ATP-binding" evidence="5">
    <location>
        <begin position="313"/>
        <end position="482"/>
    </location>
</feature>
<dbReference type="InterPro" id="IPR050474">
    <property type="entry name" value="Hel308_SKI2-like"/>
</dbReference>
<accession>A0AA92C4M7</accession>
<dbReference type="SMART" id="SM00490">
    <property type="entry name" value="HELICc"/>
    <property type="match status" value="1"/>
</dbReference>
<dbReference type="InterPro" id="IPR001650">
    <property type="entry name" value="Helicase_C-like"/>
</dbReference>
<dbReference type="PROSITE" id="PS51194">
    <property type="entry name" value="HELICASE_CTER"/>
    <property type="match status" value="1"/>
</dbReference>
<keyword evidence="3 7" id="KW-0347">Helicase</keyword>
<evidence type="ECO:0000313" key="8">
    <source>
        <dbReference type="Proteomes" id="UP000244335"/>
    </source>
</evidence>
<dbReference type="EMBL" id="QDFR01000002">
    <property type="protein sequence ID" value="PVE55373.1"/>
    <property type="molecule type" value="Genomic_DNA"/>
</dbReference>
<dbReference type="Proteomes" id="UP000244335">
    <property type="component" value="Unassembled WGS sequence"/>
</dbReference>
<dbReference type="PROSITE" id="PS51192">
    <property type="entry name" value="HELICASE_ATP_BIND_1"/>
    <property type="match status" value="1"/>
</dbReference>
<dbReference type="GO" id="GO:0004386">
    <property type="term" value="F:helicase activity"/>
    <property type="evidence" value="ECO:0007669"/>
    <property type="project" value="UniProtKB-KW"/>
</dbReference>
<comment type="caution">
    <text evidence="7">The sequence shown here is derived from an EMBL/GenBank/DDBJ whole genome shotgun (WGS) entry which is preliminary data.</text>
</comment>
<dbReference type="GO" id="GO:0016787">
    <property type="term" value="F:hydrolase activity"/>
    <property type="evidence" value="ECO:0007669"/>
    <property type="project" value="UniProtKB-KW"/>
</dbReference>